<keyword evidence="2" id="KW-0732">Signal</keyword>
<evidence type="ECO:0000313" key="4">
    <source>
        <dbReference type="EMBL" id="MCP9762127.1"/>
    </source>
</evidence>
<dbReference type="EMBL" id="RJUF01000006">
    <property type="protein sequence ID" value="MCP9762127.1"/>
    <property type="molecule type" value="Genomic_DNA"/>
</dbReference>
<accession>A0AAE3KRD8</accession>
<evidence type="ECO:0000259" key="3">
    <source>
        <dbReference type="Pfam" id="PF06439"/>
    </source>
</evidence>
<feature type="chain" id="PRO_5042039251" evidence="2">
    <location>
        <begin position="21"/>
        <end position="232"/>
    </location>
</feature>
<comment type="caution">
    <text evidence="4">The sequence shown here is derived from an EMBL/GenBank/DDBJ whole genome shotgun (WGS) entry which is preliminary data.</text>
</comment>
<organism evidence="4 5">
    <name type="scientific">Lacihabitans soyangensis</name>
    <dbReference type="NCBI Taxonomy" id="869394"/>
    <lineage>
        <taxon>Bacteria</taxon>
        <taxon>Pseudomonadati</taxon>
        <taxon>Bacteroidota</taxon>
        <taxon>Cytophagia</taxon>
        <taxon>Cytophagales</taxon>
        <taxon>Leadbetterellaceae</taxon>
        <taxon>Lacihabitans</taxon>
    </lineage>
</organism>
<evidence type="ECO:0000256" key="2">
    <source>
        <dbReference type="SAM" id="SignalP"/>
    </source>
</evidence>
<protein>
    <submittedName>
        <fullName evidence="4">DUF1080 domain-containing protein</fullName>
    </submittedName>
</protein>
<feature type="signal peptide" evidence="2">
    <location>
        <begin position="1"/>
        <end position="20"/>
    </location>
</feature>
<dbReference type="Pfam" id="PF06439">
    <property type="entry name" value="3keto-disac_hyd"/>
    <property type="match status" value="1"/>
</dbReference>
<name>A0AAE3KRD8_9BACT</name>
<dbReference type="Proteomes" id="UP001204144">
    <property type="component" value="Unassembled WGS sequence"/>
</dbReference>
<feature type="region of interest" description="Disordered" evidence="1">
    <location>
        <begin position="124"/>
        <end position="143"/>
    </location>
</feature>
<proteinExistence type="predicted"/>
<evidence type="ECO:0000313" key="5">
    <source>
        <dbReference type="Proteomes" id="UP001204144"/>
    </source>
</evidence>
<sequence>MKKCILFILALSVVSTFAFAQKKGKWVKLSDGKTFKNWHIYNHAGEPVNAKWKIVDGAFAFDHTAKSDYKVNDLISDQSYENFELELEWKIAKNGNSGIFYGVFEDAKYSTPYLTSPEIQVLDDEGHPDAKQGKNGNRKSGSLYDMIPSASKGKPAGEWNKVKIKKLNNQVTVWQNGILAVTYPTVGPQWEAMVADSKFKTWEGFGKYPKGKIGLQDHGNEVSFKNIRIKEL</sequence>
<feature type="domain" description="3-keto-alpha-glucoside-1,2-lyase/3-keto-2-hydroxy-glucal hydratase" evidence="3">
    <location>
        <begin position="25"/>
        <end position="230"/>
    </location>
</feature>
<evidence type="ECO:0000256" key="1">
    <source>
        <dbReference type="SAM" id="MobiDB-lite"/>
    </source>
</evidence>
<dbReference type="AlphaFoldDB" id="A0AAE3KRD8"/>
<dbReference type="Gene3D" id="2.60.120.560">
    <property type="entry name" value="Exo-inulinase, domain 1"/>
    <property type="match status" value="1"/>
</dbReference>
<dbReference type="InterPro" id="IPR010496">
    <property type="entry name" value="AL/BT2_dom"/>
</dbReference>
<dbReference type="RefSeq" id="WP_255035883.1">
    <property type="nucleotide sequence ID" value="NZ_RJUF01000006.1"/>
</dbReference>
<dbReference type="GO" id="GO:0016787">
    <property type="term" value="F:hydrolase activity"/>
    <property type="evidence" value="ECO:0007669"/>
    <property type="project" value="InterPro"/>
</dbReference>
<keyword evidence="5" id="KW-1185">Reference proteome</keyword>
<reference evidence="4 5" key="1">
    <citation type="submission" date="2018-11" db="EMBL/GenBank/DDBJ databases">
        <title>Novel bacteria species description.</title>
        <authorList>
            <person name="Han J.-H."/>
        </authorList>
    </citation>
    <scope>NUCLEOTIDE SEQUENCE [LARGE SCALE GENOMIC DNA]</scope>
    <source>
        <strain evidence="4 5">KCTC23259</strain>
    </source>
</reference>
<gene>
    <name evidence="4" type="ORF">EGI31_04110</name>
</gene>